<protein>
    <recommendedName>
        <fullName evidence="10">Peptidase M43 pregnancy-associated plasma-A domain-containing protein</fullName>
    </recommendedName>
</protein>
<dbReference type="GO" id="GO:0008237">
    <property type="term" value="F:metallopeptidase activity"/>
    <property type="evidence" value="ECO:0007669"/>
    <property type="project" value="UniProtKB-KW"/>
</dbReference>
<evidence type="ECO:0000313" key="11">
    <source>
        <dbReference type="EMBL" id="KAL3781318.1"/>
    </source>
</evidence>
<evidence type="ECO:0000256" key="4">
    <source>
        <dbReference type="ARBA" id="ARBA00022729"/>
    </source>
</evidence>
<evidence type="ECO:0000259" key="10">
    <source>
        <dbReference type="Pfam" id="PF05572"/>
    </source>
</evidence>
<dbReference type="AlphaFoldDB" id="A0ABD3P0D9"/>
<keyword evidence="6" id="KW-0862">Zinc</keyword>
<keyword evidence="3" id="KW-0479">Metal-binding</keyword>
<keyword evidence="7" id="KW-0482">Metalloprotease</keyword>
<reference evidence="11 12" key="1">
    <citation type="submission" date="2024-10" db="EMBL/GenBank/DDBJ databases">
        <title>Updated reference genomes for cyclostephanoid diatoms.</title>
        <authorList>
            <person name="Roberts W.R."/>
            <person name="Alverson A.J."/>
        </authorList>
    </citation>
    <scope>NUCLEOTIDE SEQUENCE [LARGE SCALE GENOMIC DNA]</scope>
    <source>
        <strain evidence="11 12">AJA276-08</strain>
    </source>
</reference>
<comment type="caution">
    <text evidence="11">The sequence shown here is derived from an EMBL/GenBank/DDBJ whole genome shotgun (WGS) entry which is preliminary data.</text>
</comment>
<keyword evidence="8" id="KW-1015">Disulfide bond</keyword>
<dbReference type="Pfam" id="PF05572">
    <property type="entry name" value="Peptidase_M43"/>
    <property type="match status" value="1"/>
</dbReference>
<dbReference type="Gene3D" id="3.40.390.10">
    <property type="entry name" value="Collagenase (Catalytic Domain)"/>
    <property type="match status" value="1"/>
</dbReference>
<evidence type="ECO:0000256" key="3">
    <source>
        <dbReference type="ARBA" id="ARBA00022723"/>
    </source>
</evidence>
<evidence type="ECO:0000256" key="5">
    <source>
        <dbReference type="ARBA" id="ARBA00022801"/>
    </source>
</evidence>
<feature type="region of interest" description="Disordered" evidence="9">
    <location>
        <begin position="1"/>
        <end position="42"/>
    </location>
</feature>
<dbReference type="Proteomes" id="UP001530315">
    <property type="component" value="Unassembled WGS sequence"/>
</dbReference>
<feature type="domain" description="Peptidase M43 pregnancy-associated plasma-A" evidence="10">
    <location>
        <begin position="234"/>
        <end position="306"/>
    </location>
</feature>
<keyword evidence="12" id="KW-1185">Reference proteome</keyword>
<evidence type="ECO:0000256" key="9">
    <source>
        <dbReference type="SAM" id="MobiDB-lite"/>
    </source>
</evidence>
<gene>
    <name evidence="11" type="ORF">ACHAW5_007172</name>
</gene>
<feature type="compositionally biased region" description="Basic and acidic residues" evidence="9">
    <location>
        <begin position="15"/>
        <end position="42"/>
    </location>
</feature>
<evidence type="ECO:0000256" key="1">
    <source>
        <dbReference type="ARBA" id="ARBA00008721"/>
    </source>
</evidence>
<keyword evidence="5" id="KW-0378">Hydrolase</keyword>
<evidence type="ECO:0000313" key="12">
    <source>
        <dbReference type="Proteomes" id="UP001530315"/>
    </source>
</evidence>
<evidence type="ECO:0000256" key="7">
    <source>
        <dbReference type="ARBA" id="ARBA00023049"/>
    </source>
</evidence>
<evidence type="ECO:0000256" key="6">
    <source>
        <dbReference type="ARBA" id="ARBA00022833"/>
    </source>
</evidence>
<comment type="similarity">
    <text evidence="1">Belongs to the peptidase M43B family.</text>
</comment>
<dbReference type="InterPro" id="IPR024079">
    <property type="entry name" value="MetalloPept_cat_dom_sf"/>
</dbReference>
<evidence type="ECO:0000256" key="2">
    <source>
        <dbReference type="ARBA" id="ARBA00022670"/>
    </source>
</evidence>
<dbReference type="PANTHER" id="PTHR47466:SF1">
    <property type="entry name" value="METALLOPROTEASE MEP1 (AFU_ORTHOLOGUE AFUA_1G07730)-RELATED"/>
    <property type="match status" value="1"/>
</dbReference>
<name>A0ABD3P0D9_9STRA</name>
<dbReference type="SUPFAM" id="SSF55486">
    <property type="entry name" value="Metalloproteases ('zincins'), catalytic domain"/>
    <property type="match status" value="1"/>
</dbReference>
<dbReference type="PANTHER" id="PTHR47466">
    <property type="match status" value="1"/>
</dbReference>
<dbReference type="InterPro" id="IPR008754">
    <property type="entry name" value="Peptidase_M43"/>
</dbReference>
<keyword evidence="4" id="KW-0732">Signal</keyword>
<keyword evidence="2" id="KW-0645">Protease</keyword>
<dbReference type="EMBL" id="JALLAZ020001072">
    <property type="protein sequence ID" value="KAL3781318.1"/>
    <property type="molecule type" value="Genomic_DNA"/>
</dbReference>
<evidence type="ECO:0000256" key="8">
    <source>
        <dbReference type="ARBA" id="ARBA00023157"/>
    </source>
</evidence>
<feature type="compositionally biased region" description="Polar residues" evidence="9">
    <location>
        <begin position="1"/>
        <end position="11"/>
    </location>
</feature>
<organism evidence="11 12">
    <name type="scientific">Stephanodiscus triporus</name>
    <dbReference type="NCBI Taxonomy" id="2934178"/>
    <lineage>
        <taxon>Eukaryota</taxon>
        <taxon>Sar</taxon>
        <taxon>Stramenopiles</taxon>
        <taxon>Ochrophyta</taxon>
        <taxon>Bacillariophyta</taxon>
        <taxon>Coscinodiscophyceae</taxon>
        <taxon>Thalassiosirophycidae</taxon>
        <taxon>Stephanodiscales</taxon>
        <taxon>Stephanodiscaceae</taxon>
        <taxon>Stephanodiscus</taxon>
    </lineage>
</organism>
<dbReference type="GO" id="GO:0006508">
    <property type="term" value="P:proteolysis"/>
    <property type="evidence" value="ECO:0007669"/>
    <property type="project" value="UniProtKB-KW"/>
</dbReference>
<sequence length="309" mass="34268">MSVNPTTNINGGLSDDPRDESFQKGRRCHTEKQTPEERDKKNGYFKAWKKKKKAKAKKGDFGYQLEERRLFGGCFDCVDWSETVITVPVYFHVVHDGDTGKQYTYEVDSSFIERSITALNYGFQGLPNTEFIPYPSRSYSRYNVTEADSKIRFCLAGTTTTDNAAWYNAGPYSEEVSAMKQALKVGGSETMNVYAHQPGGGILGYAWHPQNDEFLHDGVVILNDVMPGGPLGTLSQGNTLTHEVGHWLDLVHTHDNGCSGEGDYMIPAGNEATPSFGCEVAKDDCPGGGPNPIHNFMSYSNVRMEYPIT</sequence>
<proteinExistence type="inferred from homology"/>
<accession>A0ABD3P0D9</accession>
<dbReference type="GO" id="GO:0046872">
    <property type="term" value="F:metal ion binding"/>
    <property type="evidence" value="ECO:0007669"/>
    <property type="project" value="UniProtKB-KW"/>
</dbReference>